<dbReference type="InterPro" id="IPR029063">
    <property type="entry name" value="SAM-dependent_MTases_sf"/>
</dbReference>
<dbReference type="GO" id="GO:0032259">
    <property type="term" value="P:methylation"/>
    <property type="evidence" value="ECO:0007669"/>
    <property type="project" value="UniProtKB-KW"/>
</dbReference>
<feature type="domain" description="Methyltransferase small" evidence="6">
    <location>
        <begin position="90"/>
        <end position="200"/>
    </location>
</feature>
<keyword evidence="4" id="KW-0949">S-adenosyl-L-methionine</keyword>
<comment type="catalytic activity">
    <reaction evidence="5">
        <text>L-glutaminyl-[peptide chain release factor] + S-adenosyl-L-methionine = N(5)-methyl-L-glutaminyl-[peptide chain release factor] + S-adenosyl-L-homocysteine + H(+)</text>
        <dbReference type="Rhea" id="RHEA:42896"/>
        <dbReference type="Rhea" id="RHEA-COMP:10271"/>
        <dbReference type="Rhea" id="RHEA-COMP:10272"/>
        <dbReference type="ChEBI" id="CHEBI:15378"/>
        <dbReference type="ChEBI" id="CHEBI:30011"/>
        <dbReference type="ChEBI" id="CHEBI:57856"/>
        <dbReference type="ChEBI" id="CHEBI:59789"/>
        <dbReference type="ChEBI" id="CHEBI:61891"/>
        <dbReference type="EC" id="2.1.1.297"/>
    </reaction>
</comment>
<comment type="caution">
    <text evidence="7">The sequence shown here is derived from an EMBL/GenBank/DDBJ whole genome shotgun (WGS) entry which is preliminary data.</text>
</comment>
<evidence type="ECO:0000256" key="2">
    <source>
        <dbReference type="ARBA" id="ARBA00022603"/>
    </source>
</evidence>
<dbReference type="OrthoDB" id="9800643at2"/>
<dbReference type="GO" id="GO:0102559">
    <property type="term" value="F:peptide chain release factor N(5)-glutamine methyltransferase activity"/>
    <property type="evidence" value="ECO:0007669"/>
    <property type="project" value="UniProtKB-EC"/>
</dbReference>
<protein>
    <recommendedName>
        <fullName evidence="1">peptide chain release factor N(5)-glutamine methyltransferase</fullName>
        <ecNumber evidence="1">2.1.1.297</ecNumber>
    </recommendedName>
</protein>
<dbReference type="Pfam" id="PF05175">
    <property type="entry name" value="MTS"/>
    <property type="match status" value="1"/>
</dbReference>
<keyword evidence="2" id="KW-0489">Methyltransferase</keyword>
<dbReference type="InterPro" id="IPR022446">
    <property type="entry name" value="MeTrfrase_put"/>
</dbReference>
<accession>A0A3A3YZ55</accession>
<dbReference type="NCBIfam" id="TIGR03704">
    <property type="entry name" value="PrmC_rel_meth"/>
    <property type="match status" value="1"/>
</dbReference>
<dbReference type="PANTHER" id="PTHR18895">
    <property type="entry name" value="HEMK METHYLTRANSFERASE"/>
    <property type="match status" value="1"/>
</dbReference>
<dbReference type="Gene3D" id="3.40.50.150">
    <property type="entry name" value="Vaccinia Virus protein VP39"/>
    <property type="match status" value="1"/>
</dbReference>
<dbReference type="InterPro" id="IPR007848">
    <property type="entry name" value="Small_mtfrase_dom"/>
</dbReference>
<evidence type="ECO:0000256" key="5">
    <source>
        <dbReference type="ARBA" id="ARBA00048391"/>
    </source>
</evidence>
<dbReference type="NCBIfam" id="TIGR00536">
    <property type="entry name" value="hemK_fam"/>
    <property type="match status" value="1"/>
</dbReference>
<evidence type="ECO:0000256" key="4">
    <source>
        <dbReference type="ARBA" id="ARBA00022691"/>
    </source>
</evidence>
<dbReference type="PANTHER" id="PTHR18895:SF74">
    <property type="entry name" value="MTRF1L RELEASE FACTOR GLUTAMINE METHYLTRANSFERASE"/>
    <property type="match status" value="1"/>
</dbReference>
<evidence type="ECO:0000259" key="6">
    <source>
        <dbReference type="Pfam" id="PF05175"/>
    </source>
</evidence>
<gene>
    <name evidence="7" type="ORF">D5H78_11780</name>
</gene>
<dbReference type="Proteomes" id="UP000265614">
    <property type="component" value="Unassembled WGS sequence"/>
</dbReference>
<evidence type="ECO:0000313" key="7">
    <source>
        <dbReference type="EMBL" id="RJK95339.1"/>
    </source>
</evidence>
<dbReference type="InterPro" id="IPR004556">
    <property type="entry name" value="HemK-like"/>
</dbReference>
<sequence>MSDPLVDRLRAAGCVFAEEEAALLRGAAGGAAELERLAARRETGEPLEHVVGWARFLGLRVAVGPGVFVPRPRTELLGARALHLVRDLAPGAVVVELCCGAGALALAVALAAPHLEVHAADVDPGALAWARRNLEPVGAAVHEGDLWRALPGRLRGRVDLLLADAPYVPTDEVRLMPAEARLHEPRVALDGGGDGLDVHRRLLAGAPAWLAPGARLLLETGASQADADLALARAAGLAARVLRDEDLDATCLEATAP</sequence>
<name>A0A3A3YZ55_9ACTN</name>
<dbReference type="AlphaFoldDB" id="A0A3A3YZ55"/>
<evidence type="ECO:0000256" key="3">
    <source>
        <dbReference type="ARBA" id="ARBA00022679"/>
    </source>
</evidence>
<dbReference type="EC" id="2.1.1.297" evidence="1"/>
<keyword evidence="8" id="KW-1185">Reference proteome</keyword>
<proteinExistence type="predicted"/>
<dbReference type="EMBL" id="QZEZ01000005">
    <property type="protein sequence ID" value="RJK95339.1"/>
    <property type="molecule type" value="Genomic_DNA"/>
</dbReference>
<reference evidence="7 8" key="1">
    <citation type="submission" date="2018-09" db="EMBL/GenBank/DDBJ databases">
        <title>YIM 75000 draft genome.</title>
        <authorList>
            <person name="Tang S."/>
            <person name="Feng Y."/>
        </authorList>
    </citation>
    <scope>NUCLEOTIDE SEQUENCE [LARGE SCALE GENOMIC DNA]</scope>
    <source>
        <strain evidence="7 8">YIM 75000</strain>
    </source>
</reference>
<dbReference type="RefSeq" id="WP_119950692.1">
    <property type="nucleotide sequence ID" value="NZ_QZEZ01000005.1"/>
</dbReference>
<dbReference type="SUPFAM" id="SSF53335">
    <property type="entry name" value="S-adenosyl-L-methionine-dependent methyltransferases"/>
    <property type="match status" value="1"/>
</dbReference>
<evidence type="ECO:0000313" key="8">
    <source>
        <dbReference type="Proteomes" id="UP000265614"/>
    </source>
</evidence>
<evidence type="ECO:0000256" key="1">
    <source>
        <dbReference type="ARBA" id="ARBA00012771"/>
    </source>
</evidence>
<dbReference type="InterPro" id="IPR050320">
    <property type="entry name" value="N5-glutamine_MTase"/>
</dbReference>
<organism evidence="7 8">
    <name type="scientific">Vallicoccus soli</name>
    <dbReference type="NCBI Taxonomy" id="2339232"/>
    <lineage>
        <taxon>Bacteria</taxon>
        <taxon>Bacillati</taxon>
        <taxon>Actinomycetota</taxon>
        <taxon>Actinomycetes</taxon>
        <taxon>Motilibacterales</taxon>
        <taxon>Vallicoccaceae</taxon>
        <taxon>Vallicoccus</taxon>
    </lineage>
</organism>
<keyword evidence="3" id="KW-0808">Transferase</keyword>